<feature type="compositionally biased region" description="Low complexity" evidence="1">
    <location>
        <begin position="18"/>
        <end position="29"/>
    </location>
</feature>
<organism evidence="2 3">
    <name type="scientific">Romanomermis culicivorax</name>
    <name type="common">Nematode worm</name>
    <dbReference type="NCBI Taxonomy" id="13658"/>
    <lineage>
        <taxon>Eukaryota</taxon>
        <taxon>Metazoa</taxon>
        <taxon>Ecdysozoa</taxon>
        <taxon>Nematoda</taxon>
        <taxon>Enoplea</taxon>
        <taxon>Dorylaimia</taxon>
        <taxon>Mermithida</taxon>
        <taxon>Mermithoidea</taxon>
        <taxon>Mermithidae</taxon>
        <taxon>Romanomermis</taxon>
    </lineage>
</organism>
<dbReference type="WBParaSite" id="nRc.2.0.1.t13961-RA">
    <property type="protein sequence ID" value="nRc.2.0.1.t13961-RA"/>
    <property type="gene ID" value="nRc.2.0.1.g13961"/>
</dbReference>
<reference evidence="3" key="1">
    <citation type="submission" date="2022-11" db="UniProtKB">
        <authorList>
            <consortium name="WormBaseParasite"/>
        </authorList>
    </citation>
    <scope>IDENTIFICATION</scope>
</reference>
<dbReference type="Proteomes" id="UP000887565">
    <property type="component" value="Unplaced"/>
</dbReference>
<accession>A0A915IIS6</accession>
<feature type="region of interest" description="Disordered" evidence="1">
    <location>
        <begin position="1"/>
        <end position="35"/>
    </location>
</feature>
<proteinExistence type="predicted"/>
<sequence>MDKNDPPEYCSDQPPLPLTLSSSSPSTLSGNQMDEESMSVDAIVSRYSRNLIEALHFLCQMFYLSTAANRINKASPI</sequence>
<evidence type="ECO:0000313" key="3">
    <source>
        <dbReference type="WBParaSite" id="nRc.2.0.1.t13961-RA"/>
    </source>
</evidence>
<evidence type="ECO:0000313" key="2">
    <source>
        <dbReference type="Proteomes" id="UP000887565"/>
    </source>
</evidence>
<name>A0A915IIS6_ROMCU</name>
<protein>
    <submittedName>
        <fullName evidence="3">Uncharacterized protein</fullName>
    </submittedName>
</protein>
<evidence type="ECO:0000256" key="1">
    <source>
        <dbReference type="SAM" id="MobiDB-lite"/>
    </source>
</evidence>
<keyword evidence="2" id="KW-1185">Reference proteome</keyword>
<dbReference type="AlphaFoldDB" id="A0A915IIS6"/>